<dbReference type="EMBL" id="CP060587">
    <property type="protein sequence ID" value="QNL96033.1"/>
    <property type="molecule type" value="Genomic_DNA"/>
</dbReference>
<dbReference type="EMBL" id="JACTVM010000006">
    <property type="protein sequence ID" value="MBC9227666.1"/>
    <property type="molecule type" value="Genomic_DNA"/>
</dbReference>
<dbReference type="InterPro" id="IPR006970">
    <property type="entry name" value="PT"/>
</dbReference>
<name>A0A8I0EY42_9ACTN</name>
<evidence type="ECO:0000256" key="3">
    <source>
        <dbReference type="SAM" id="MobiDB-lite"/>
    </source>
</evidence>
<keyword evidence="1" id="KW-0732">Signal</keyword>
<keyword evidence="4" id="KW-1133">Transmembrane helix</keyword>
<dbReference type="AlphaFoldDB" id="A0A8I0EY42"/>
<feature type="compositionally biased region" description="Low complexity" evidence="3">
    <location>
        <begin position="126"/>
        <end position="173"/>
    </location>
</feature>
<feature type="domain" description="DUF6801" evidence="5">
    <location>
        <begin position="1"/>
        <end position="116"/>
    </location>
</feature>
<keyword evidence="4" id="KW-0812">Transmembrane</keyword>
<feature type="transmembrane region" description="Helical" evidence="4">
    <location>
        <begin position="292"/>
        <end position="311"/>
    </location>
</feature>
<dbReference type="Proteomes" id="UP000620591">
    <property type="component" value="Unassembled WGS sequence"/>
</dbReference>
<keyword evidence="2" id="KW-0677">Repeat</keyword>
<protein>
    <submittedName>
        <fullName evidence="6">PT domain-containing protein</fullName>
    </submittedName>
</protein>
<keyword evidence="4" id="KW-0472">Membrane</keyword>
<evidence type="ECO:0000313" key="6">
    <source>
        <dbReference type="EMBL" id="MBC9227666.1"/>
    </source>
</evidence>
<dbReference type="Pfam" id="PF04886">
    <property type="entry name" value="PT"/>
    <property type="match status" value="1"/>
</dbReference>
<keyword evidence="8" id="KW-1185">Reference proteome</keyword>
<evidence type="ECO:0000313" key="7">
    <source>
        <dbReference type="EMBL" id="QNL96033.1"/>
    </source>
</evidence>
<evidence type="ECO:0000313" key="8">
    <source>
        <dbReference type="Proteomes" id="UP000515871"/>
    </source>
</evidence>
<dbReference type="Pfam" id="PF20611">
    <property type="entry name" value="DUF6801"/>
    <property type="match status" value="1"/>
</dbReference>
<dbReference type="Proteomes" id="UP000515871">
    <property type="component" value="Chromosome"/>
</dbReference>
<evidence type="ECO:0000256" key="1">
    <source>
        <dbReference type="ARBA" id="ARBA00022729"/>
    </source>
</evidence>
<dbReference type="PANTHER" id="PTHR33683">
    <property type="entry name" value="1, PUTATIVE-RELATED"/>
    <property type="match status" value="1"/>
</dbReference>
<feature type="region of interest" description="Disordered" evidence="3">
    <location>
        <begin position="103"/>
        <end position="183"/>
    </location>
</feature>
<evidence type="ECO:0000313" key="9">
    <source>
        <dbReference type="Proteomes" id="UP000620591"/>
    </source>
</evidence>
<organism evidence="6 9">
    <name type="scientific">Aeromicrobium senzhongii</name>
    <dbReference type="NCBI Taxonomy" id="2663859"/>
    <lineage>
        <taxon>Bacteria</taxon>
        <taxon>Bacillati</taxon>
        <taxon>Actinomycetota</taxon>
        <taxon>Actinomycetes</taxon>
        <taxon>Propionibacteriales</taxon>
        <taxon>Nocardioidaceae</taxon>
        <taxon>Aeromicrobium</taxon>
    </lineage>
</organism>
<accession>A0A8I0EY42</accession>
<reference evidence="6" key="1">
    <citation type="submission" date="2020-09" db="EMBL/GenBank/DDBJ databases">
        <title>Novel species in genus Aeromicrobium.</title>
        <authorList>
            <person name="Zhang G."/>
        </authorList>
    </citation>
    <scope>NUCLEOTIDE SEQUENCE</scope>
    <source>
        <strain evidence="7">Zg-629</strain>
        <strain evidence="8">zg-629</strain>
        <strain evidence="6">Zg-636</strain>
    </source>
</reference>
<gene>
    <name evidence="7" type="ORF">H9L21_14100</name>
    <name evidence="6" type="ORF">IBG24_15220</name>
</gene>
<evidence type="ECO:0000256" key="2">
    <source>
        <dbReference type="ARBA" id="ARBA00022737"/>
    </source>
</evidence>
<dbReference type="PANTHER" id="PTHR33683:SF46">
    <property type="entry name" value="SUSHI DOMAIN-CONTAINING PROTEIN"/>
    <property type="match status" value="1"/>
</dbReference>
<evidence type="ECO:0000256" key="4">
    <source>
        <dbReference type="SAM" id="Phobius"/>
    </source>
</evidence>
<proteinExistence type="predicted"/>
<sequence length="318" mass="32228">MPEKLRASTVDLLGGVAAEGASTDSSITLTTGGQTSTVAIPRLAAPRTDIPQTTNAPWLIPASGEVPAITTPASAVGTVELGMPQGFTVKATIHPAAGETIPSDLTCTGPADLDLGSIPVNGDPVTSPTSEPTSQPTSEPTSEPTSQPTSEPTSQPTSEPTGQPTSEPTTEPTDGAGSEAPELISSDVVSPGDVLTFSFGQNWVGREVAFELHSDPIAMGTRTVDVSGHASVRVPENAPLGEHTVELANNGRVIAAIPIEIVAADAGGDDDWSNDDAYDDSDWLASTGGPSAGLAALGGVLVLAGAGVVLMRRRARRD</sequence>
<dbReference type="InterPro" id="IPR046542">
    <property type="entry name" value="DUF6801"/>
</dbReference>
<evidence type="ECO:0000259" key="5">
    <source>
        <dbReference type="Pfam" id="PF20611"/>
    </source>
</evidence>